<dbReference type="InterPro" id="IPR043519">
    <property type="entry name" value="NT_sf"/>
</dbReference>
<organism evidence="2">
    <name type="scientific">marine sediment metagenome</name>
    <dbReference type="NCBI Taxonomy" id="412755"/>
    <lineage>
        <taxon>unclassified sequences</taxon>
        <taxon>metagenomes</taxon>
        <taxon>ecological metagenomes</taxon>
    </lineage>
</organism>
<dbReference type="InterPro" id="IPR036259">
    <property type="entry name" value="MFS_trans_sf"/>
</dbReference>
<proteinExistence type="predicted"/>
<feature type="transmembrane region" description="Helical" evidence="1">
    <location>
        <begin position="76"/>
        <end position="93"/>
    </location>
</feature>
<gene>
    <name evidence="2" type="ORF">S06H3_23662</name>
</gene>
<evidence type="ECO:0000256" key="1">
    <source>
        <dbReference type="SAM" id="Phobius"/>
    </source>
</evidence>
<keyword evidence="1" id="KW-0812">Transmembrane</keyword>
<dbReference type="SUPFAM" id="SSF103473">
    <property type="entry name" value="MFS general substrate transporter"/>
    <property type="match status" value="1"/>
</dbReference>
<comment type="caution">
    <text evidence="2">The sequence shown here is derived from an EMBL/GenBank/DDBJ whole genome shotgun (WGS) entry which is preliminary data.</text>
</comment>
<dbReference type="SUPFAM" id="SSF81301">
    <property type="entry name" value="Nucleotidyltransferase"/>
    <property type="match status" value="1"/>
</dbReference>
<keyword evidence="1" id="KW-1133">Transmembrane helix</keyword>
<dbReference type="EMBL" id="BARV01012917">
    <property type="protein sequence ID" value="GAI09472.1"/>
    <property type="molecule type" value="Genomic_DNA"/>
</dbReference>
<dbReference type="Gene3D" id="3.30.460.10">
    <property type="entry name" value="Beta Polymerase, domain 2"/>
    <property type="match status" value="1"/>
</dbReference>
<sequence length="136" mass="14839">SLRRMKETIGDIDFLITVKGSKKSALAKASANKIMDFFVSLPDIVKLWGKGPTKSSVRMRQGFDVDIRVIPAESTSLGFGAGIAGAIGGFMVALYGFNIIFILVGFFTIVSALLLLLIHEEIVSKNHIFPKLPYSF</sequence>
<dbReference type="AlphaFoldDB" id="X1KQY1"/>
<keyword evidence="1" id="KW-0472">Membrane</keyword>
<feature type="transmembrane region" description="Helical" evidence="1">
    <location>
        <begin position="99"/>
        <end position="118"/>
    </location>
</feature>
<name>X1KQY1_9ZZZZ</name>
<accession>X1KQY1</accession>
<evidence type="ECO:0000313" key="2">
    <source>
        <dbReference type="EMBL" id="GAI09472.1"/>
    </source>
</evidence>
<protein>
    <submittedName>
        <fullName evidence="2">Uncharacterized protein</fullName>
    </submittedName>
</protein>
<feature type="non-terminal residue" evidence="2">
    <location>
        <position position="1"/>
    </location>
</feature>
<reference evidence="2" key="1">
    <citation type="journal article" date="2014" name="Front. Microbiol.">
        <title>High frequency of phylogenetically diverse reductive dehalogenase-homologous genes in deep subseafloor sedimentary metagenomes.</title>
        <authorList>
            <person name="Kawai M."/>
            <person name="Futagami T."/>
            <person name="Toyoda A."/>
            <person name="Takaki Y."/>
            <person name="Nishi S."/>
            <person name="Hori S."/>
            <person name="Arai W."/>
            <person name="Tsubouchi T."/>
            <person name="Morono Y."/>
            <person name="Uchiyama I."/>
            <person name="Ito T."/>
            <person name="Fujiyama A."/>
            <person name="Inagaki F."/>
            <person name="Takami H."/>
        </authorList>
    </citation>
    <scope>NUCLEOTIDE SEQUENCE</scope>
    <source>
        <strain evidence="2">Expedition CK06-06</strain>
    </source>
</reference>